<protein>
    <submittedName>
        <fullName evidence="1">DsrE family protein</fullName>
    </submittedName>
</protein>
<comment type="caution">
    <text evidence="1">The sequence shown here is derived from an EMBL/GenBank/DDBJ whole genome shotgun (WGS) entry which is preliminary data.</text>
</comment>
<keyword evidence="2" id="KW-1185">Reference proteome</keyword>
<gene>
    <name evidence="1" type="ORF">QHG74_09565</name>
</gene>
<proteinExistence type="predicted"/>
<reference evidence="1 2" key="1">
    <citation type="submission" date="2023-04" db="EMBL/GenBank/DDBJ databases">
        <title>Bacteroides pacosi sp. nov., isolated from the fecal material of an alpaca.</title>
        <authorList>
            <person name="Miller S."/>
            <person name="Hendry M."/>
            <person name="King J."/>
            <person name="Sankaranarayanan K."/>
            <person name="Lawson P.A."/>
        </authorList>
    </citation>
    <scope>NUCLEOTIDE SEQUENCE [LARGE SCALE GENOMIC DNA]</scope>
    <source>
        <strain evidence="1 2">A2-P53</strain>
    </source>
</reference>
<dbReference type="SUPFAM" id="SSF75169">
    <property type="entry name" value="DsrEFH-like"/>
    <property type="match status" value="1"/>
</dbReference>
<evidence type="ECO:0000313" key="2">
    <source>
        <dbReference type="Proteomes" id="UP001292913"/>
    </source>
</evidence>
<evidence type="ECO:0000313" key="1">
    <source>
        <dbReference type="EMBL" id="MDY7257964.1"/>
    </source>
</evidence>
<organism evidence="1 2">
    <name type="scientific">Bacteroides vicugnae</name>
    <dbReference type="NCBI Taxonomy" id="3037989"/>
    <lineage>
        <taxon>Bacteria</taxon>
        <taxon>Pseudomonadati</taxon>
        <taxon>Bacteroidota</taxon>
        <taxon>Bacteroidia</taxon>
        <taxon>Bacteroidales</taxon>
        <taxon>Bacteroidaceae</taxon>
        <taxon>Bacteroides</taxon>
    </lineage>
</organism>
<dbReference type="EMBL" id="JARZAK010000005">
    <property type="protein sequence ID" value="MDY7257964.1"/>
    <property type="molecule type" value="Genomic_DNA"/>
</dbReference>
<dbReference type="Proteomes" id="UP001292913">
    <property type="component" value="Unassembled WGS sequence"/>
</dbReference>
<accession>A0ABU5HQE4</accession>
<name>A0ABU5HQE4_9BACE</name>
<sequence>MDDKLNILWTTDNRDTIFNMLSMYAINSVNRGWWKHLNIILWGASVKLVANDTQVQTEVLEMIQTGITIEACQDCCETFGVTSIIKNLGIDVKYMGAPFTQYIKDGEKILTI</sequence>
<dbReference type="Gene3D" id="3.40.1260.10">
    <property type="entry name" value="DsrEFH-like"/>
    <property type="match status" value="1"/>
</dbReference>
<dbReference type="InterPro" id="IPR027396">
    <property type="entry name" value="DsrEFH-like"/>
</dbReference>
<dbReference type="RefSeq" id="WP_148364537.1">
    <property type="nucleotide sequence ID" value="NZ_JARZAK010000005.1"/>
</dbReference>